<evidence type="ECO:0008006" key="5">
    <source>
        <dbReference type="Google" id="ProtNLM"/>
    </source>
</evidence>
<accession>G7LF12</accession>
<dbReference type="Proteomes" id="UP000002051">
    <property type="component" value="Chromosome 8"/>
</dbReference>
<gene>
    <name evidence="2" type="ordered locus">MTR_8g094560</name>
</gene>
<organism evidence="2 4">
    <name type="scientific">Medicago truncatula</name>
    <name type="common">Barrel medic</name>
    <name type="synonym">Medicago tribuloides</name>
    <dbReference type="NCBI Taxonomy" id="3880"/>
    <lineage>
        <taxon>Eukaryota</taxon>
        <taxon>Viridiplantae</taxon>
        <taxon>Streptophyta</taxon>
        <taxon>Embryophyta</taxon>
        <taxon>Tracheophyta</taxon>
        <taxon>Spermatophyta</taxon>
        <taxon>Magnoliopsida</taxon>
        <taxon>eudicotyledons</taxon>
        <taxon>Gunneridae</taxon>
        <taxon>Pentapetalae</taxon>
        <taxon>rosids</taxon>
        <taxon>fabids</taxon>
        <taxon>Fabales</taxon>
        <taxon>Fabaceae</taxon>
        <taxon>Papilionoideae</taxon>
        <taxon>50 kb inversion clade</taxon>
        <taxon>NPAAA clade</taxon>
        <taxon>Hologalegina</taxon>
        <taxon>IRL clade</taxon>
        <taxon>Trifolieae</taxon>
        <taxon>Medicago</taxon>
    </lineage>
</organism>
<dbReference type="PaxDb" id="3880-AET04822"/>
<reference evidence="2 4" key="1">
    <citation type="journal article" date="2011" name="Nature">
        <title>The Medicago genome provides insight into the evolution of rhizobial symbioses.</title>
        <authorList>
            <person name="Young N.D."/>
            <person name="Debelle F."/>
            <person name="Oldroyd G.E."/>
            <person name="Geurts R."/>
            <person name="Cannon S.B."/>
            <person name="Udvardi M.K."/>
            <person name="Benedito V.A."/>
            <person name="Mayer K.F."/>
            <person name="Gouzy J."/>
            <person name="Schoof H."/>
            <person name="Van de Peer Y."/>
            <person name="Proost S."/>
            <person name="Cook D.R."/>
            <person name="Meyers B.C."/>
            <person name="Spannagl M."/>
            <person name="Cheung F."/>
            <person name="De Mita S."/>
            <person name="Krishnakumar V."/>
            <person name="Gundlach H."/>
            <person name="Zhou S."/>
            <person name="Mudge J."/>
            <person name="Bharti A.K."/>
            <person name="Murray J.D."/>
            <person name="Naoumkina M.A."/>
            <person name="Rosen B."/>
            <person name="Silverstein K.A."/>
            <person name="Tang H."/>
            <person name="Rombauts S."/>
            <person name="Zhao P.X."/>
            <person name="Zhou P."/>
            <person name="Barbe V."/>
            <person name="Bardou P."/>
            <person name="Bechner M."/>
            <person name="Bellec A."/>
            <person name="Berger A."/>
            <person name="Berges H."/>
            <person name="Bidwell S."/>
            <person name="Bisseling T."/>
            <person name="Choisne N."/>
            <person name="Couloux A."/>
            <person name="Denny R."/>
            <person name="Deshpande S."/>
            <person name="Dai X."/>
            <person name="Doyle J.J."/>
            <person name="Dudez A.M."/>
            <person name="Farmer A.D."/>
            <person name="Fouteau S."/>
            <person name="Franken C."/>
            <person name="Gibelin C."/>
            <person name="Gish J."/>
            <person name="Goldstein S."/>
            <person name="Gonzalez A.J."/>
            <person name="Green P.J."/>
            <person name="Hallab A."/>
            <person name="Hartog M."/>
            <person name="Hua A."/>
            <person name="Humphray S.J."/>
            <person name="Jeong D.H."/>
            <person name="Jing Y."/>
            <person name="Jocker A."/>
            <person name="Kenton S.M."/>
            <person name="Kim D.J."/>
            <person name="Klee K."/>
            <person name="Lai H."/>
            <person name="Lang C."/>
            <person name="Lin S."/>
            <person name="Macmil S.L."/>
            <person name="Magdelenat G."/>
            <person name="Matthews L."/>
            <person name="McCorrison J."/>
            <person name="Monaghan E.L."/>
            <person name="Mun J.H."/>
            <person name="Najar F.Z."/>
            <person name="Nicholson C."/>
            <person name="Noirot C."/>
            <person name="O'Bleness M."/>
            <person name="Paule C.R."/>
            <person name="Poulain J."/>
            <person name="Prion F."/>
            <person name="Qin B."/>
            <person name="Qu C."/>
            <person name="Retzel E.F."/>
            <person name="Riddle C."/>
            <person name="Sallet E."/>
            <person name="Samain S."/>
            <person name="Samson N."/>
            <person name="Sanders I."/>
            <person name="Saurat O."/>
            <person name="Scarpelli C."/>
            <person name="Schiex T."/>
            <person name="Segurens B."/>
            <person name="Severin A.J."/>
            <person name="Sherrier D.J."/>
            <person name="Shi R."/>
            <person name="Sims S."/>
            <person name="Singer S.R."/>
            <person name="Sinharoy S."/>
            <person name="Sterck L."/>
            <person name="Viollet A."/>
            <person name="Wang B.B."/>
            <person name="Wang K."/>
            <person name="Wang M."/>
            <person name="Wang X."/>
            <person name="Warfsmann J."/>
            <person name="Weissenbach J."/>
            <person name="White D.D."/>
            <person name="White J.D."/>
            <person name="Wiley G.B."/>
            <person name="Wincker P."/>
            <person name="Xing Y."/>
            <person name="Yang L."/>
            <person name="Yao Z."/>
            <person name="Ying F."/>
            <person name="Zhai J."/>
            <person name="Zhou L."/>
            <person name="Zuber A."/>
            <person name="Denarie J."/>
            <person name="Dixon R.A."/>
            <person name="May G.D."/>
            <person name="Schwartz D.C."/>
            <person name="Rogers J."/>
            <person name="Quetier F."/>
            <person name="Town C.D."/>
            <person name="Roe B.A."/>
        </authorList>
    </citation>
    <scope>NUCLEOTIDE SEQUENCE [LARGE SCALE GENOMIC DNA]</scope>
    <source>
        <strain evidence="2">A17</strain>
        <strain evidence="3 4">cv. Jemalong A17</strain>
    </source>
</reference>
<evidence type="ECO:0000313" key="3">
    <source>
        <dbReference type="EnsemblPlants" id="AET04822"/>
    </source>
</evidence>
<keyword evidence="1" id="KW-0732">Signal</keyword>
<name>G7LF12_MEDTR</name>
<dbReference type="EMBL" id="CM001224">
    <property type="protein sequence ID" value="AET04822.1"/>
    <property type="molecule type" value="Genomic_DNA"/>
</dbReference>
<feature type="chain" id="PRO_5014574227" description="Transmembrane protein" evidence="1">
    <location>
        <begin position="26"/>
        <end position="61"/>
    </location>
</feature>
<feature type="signal peptide" evidence="1">
    <location>
        <begin position="1"/>
        <end position="25"/>
    </location>
</feature>
<reference evidence="2 4" key="2">
    <citation type="journal article" date="2014" name="BMC Genomics">
        <title>An improved genome release (version Mt4.0) for the model legume Medicago truncatula.</title>
        <authorList>
            <person name="Tang H."/>
            <person name="Krishnakumar V."/>
            <person name="Bidwell S."/>
            <person name="Rosen B."/>
            <person name="Chan A."/>
            <person name="Zhou S."/>
            <person name="Gentzbittel L."/>
            <person name="Childs K.L."/>
            <person name="Yandell M."/>
            <person name="Gundlach H."/>
            <person name="Mayer K.F."/>
            <person name="Schwartz D.C."/>
            <person name="Town C.D."/>
        </authorList>
    </citation>
    <scope>GENOME REANNOTATION</scope>
    <source>
        <strain evidence="3 4">cv. Jemalong A17</strain>
    </source>
</reference>
<dbReference type="EnsemblPlants" id="AET04822">
    <property type="protein sequence ID" value="AET04822"/>
    <property type="gene ID" value="MTR_8g094560"/>
</dbReference>
<evidence type="ECO:0000256" key="1">
    <source>
        <dbReference type="SAM" id="SignalP"/>
    </source>
</evidence>
<evidence type="ECO:0000313" key="4">
    <source>
        <dbReference type="Proteomes" id="UP000002051"/>
    </source>
</evidence>
<sequence length="61" mass="7129">MLPSQSKAWFVVCSMVCGVALQARAYGRKKSSEYREMIKYYVTRTVGENNYKVLMKLKEEE</sequence>
<dbReference type="HOGENOM" id="CLU_2926155_0_0_1"/>
<reference evidence="3" key="3">
    <citation type="submission" date="2015-04" db="UniProtKB">
        <authorList>
            <consortium name="EnsemblPlants"/>
        </authorList>
    </citation>
    <scope>IDENTIFICATION</scope>
    <source>
        <strain evidence="3">cv. Jemalong A17</strain>
    </source>
</reference>
<keyword evidence="4" id="KW-1185">Reference proteome</keyword>
<protein>
    <recommendedName>
        <fullName evidence="5">Transmembrane protein</fullName>
    </recommendedName>
</protein>
<evidence type="ECO:0000313" key="2">
    <source>
        <dbReference type="EMBL" id="AET04822.1"/>
    </source>
</evidence>
<dbReference type="AlphaFoldDB" id="G7LF12"/>
<proteinExistence type="predicted"/>